<dbReference type="CGD" id="CAL0000174604">
    <property type="gene designation" value="orf19.6177"/>
</dbReference>
<dbReference type="OMA" id="THAREDK"/>
<evidence type="ECO:0000256" key="1">
    <source>
        <dbReference type="SAM" id="MobiDB-lite"/>
    </source>
</evidence>
<reference evidence="3 4" key="1">
    <citation type="journal article" date="2004" name="Proc. Natl. Acad. Sci. U.S.A.">
        <title>The diploid genome sequence of Candida albicans.</title>
        <authorList>
            <person name="Jones T."/>
            <person name="Federspiel N.A."/>
            <person name="Chibana H."/>
            <person name="Dungan J."/>
            <person name="Kalman S."/>
            <person name="Magee B.B."/>
            <person name="Newport G."/>
            <person name="Thorstenson Y.R."/>
            <person name="Agabian N."/>
            <person name="Magee P.T."/>
            <person name="Davis R.W."/>
            <person name="Scherer S."/>
        </authorList>
    </citation>
    <scope>NUCLEOTIDE SEQUENCE [LARGE SCALE GENOMIC DNA]</scope>
    <source>
        <strain evidence="4">SC5314 / ATCC MYA-2876</strain>
    </source>
</reference>
<dbReference type="RefSeq" id="XP_710933.1">
    <property type="nucleotide sequence ID" value="XM_705841.1"/>
</dbReference>
<evidence type="ECO:0000313" key="2">
    <source>
        <dbReference type="CGD" id="CAL0000174604"/>
    </source>
</evidence>
<dbReference type="STRING" id="237561.A0A1D8PKW1"/>
<dbReference type="eggNOG" id="ENOG502RWVU">
    <property type="taxonomic scope" value="Eukaryota"/>
</dbReference>
<dbReference type="OrthoDB" id="4022097at2759"/>
<evidence type="ECO:0000313" key="3">
    <source>
        <dbReference type="EMBL" id="AOW28780.1"/>
    </source>
</evidence>
<feature type="region of interest" description="Disordered" evidence="1">
    <location>
        <begin position="1"/>
        <end position="28"/>
    </location>
</feature>
<reference evidence="3 4" key="3">
    <citation type="journal article" date="2013" name="Genome Biol.">
        <title>Assembly of a phased diploid Candida albicans genome facilitates allele-specific measurements and provides a simple model for repeat and indel structure.</title>
        <authorList>
            <person name="Muzzey D."/>
            <person name="Schwartz K."/>
            <person name="Weissman J.S."/>
            <person name="Sherlock G."/>
        </authorList>
    </citation>
    <scope>NUCLEOTIDE SEQUENCE [LARGE SCALE GENOMIC DNA]</scope>
    <source>
        <strain evidence="4">SC5314 / ATCC MYA-2876</strain>
    </source>
</reference>
<proteinExistence type="predicted"/>
<reference evidence="3 4" key="2">
    <citation type="journal article" date="2007" name="Genome Biol.">
        <title>Assembly of the Candida albicans genome into sixteen supercontigs aligned on the eight chromosomes.</title>
        <authorList>
            <person name="van het Hoog M."/>
            <person name="Rast T.J."/>
            <person name="Martchenko M."/>
            <person name="Grindle S."/>
            <person name="Dignard D."/>
            <person name="Hogues H."/>
            <person name="Cuomo C."/>
            <person name="Berriman M."/>
            <person name="Scherer S."/>
            <person name="Magee B.B."/>
            <person name="Whiteway M."/>
            <person name="Chibana H."/>
            <person name="Nantel A."/>
            <person name="Magee P.T."/>
        </authorList>
    </citation>
    <scope>GENOME REANNOTATION</scope>
    <source>
        <strain evidence="4">SC5314 / ATCC MYA-2876</strain>
    </source>
</reference>
<name>A0A1D8PKW1_CANAL</name>
<evidence type="ECO:0000313" key="4">
    <source>
        <dbReference type="Proteomes" id="UP000000559"/>
    </source>
</evidence>
<dbReference type="VEuPathDB" id="FungiDB:C3_07820W_A"/>
<dbReference type="GeneID" id="3647463"/>
<dbReference type="Proteomes" id="UP000000559">
    <property type="component" value="Chromosome 3"/>
</dbReference>
<dbReference type="AlphaFoldDB" id="A0A1D8PKW1"/>
<gene>
    <name evidence="3" type="ordered locus">CAALFM_C307820WA</name>
    <name evidence="2" type="ordered locus">orf19.6177</name>
</gene>
<dbReference type="InParanoid" id="A0A1D8PKW1"/>
<sequence length="108" mass="12639">MASDWAAKLSGASASPERKPRKKDTEFNSREVMDYLHNNYNTYLTHAREDKEGEKYKVYKSLESPNQWTSKPKNGPKEVIRNRNGSNGTLDLLFEINRSVYQQRERNK</sequence>
<dbReference type="EMBL" id="CP017625">
    <property type="protein sequence ID" value="AOW28780.1"/>
    <property type="molecule type" value="Genomic_DNA"/>
</dbReference>
<dbReference type="KEGG" id="cal:CAALFM_C307820WA"/>
<protein>
    <submittedName>
        <fullName evidence="3">Uncharacterized protein</fullName>
    </submittedName>
</protein>
<keyword evidence="4" id="KW-1185">Reference proteome</keyword>
<organism evidence="3 4">
    <name type="scientific">Candida albicans (strain SC5314 / ATCC MYA-2876)</name>
    <name type="common">Yeast</name>
    <dbReference type="NCBI Taxonomy" id="237561"/>
    <lineage>
        <taxon>Eukaryota</taxon>
        <taxon>Fungi</taxon>
        <taxon>Dikarya</taxon>
        <taxon>Ascomycota</taxon>
        <taxon>Saccharomycotina</taxon>
        <taxon>Pichiomycetes</taxon>
        <taxon>Debaryomycetaceae</taxon>
        <taxon>Candida/Lodderomyces clade</taxon>
        <taxon>Candida</taxon>
    </lineage>
</organism>
<accession>A0A1D8PKW1</accession>
<feature type="region of interest" description="Disordered" evidence="1">
    <location>
        <begin position="65"/>
        <end position="86"/>
    </location>
</feature>